<dbReference type="InterPro" id="IPR006665">
    <property type="entry name" value="OmpA-like"/>
</dbReference>
<dbReference type="PANTHER" id="PTHR30329:SF21">
    <property type="entry name" value="LIPOPROTEIN YIAD-RELATED"/>
    <property type="match status" value="1"/>
</dbReference>
<evidence type="ECO:0000256" key="3">
    <source>
        <dbReference type="ARBA" id="ARBA00022452"/>
    </source>
</evidence>
<gene>
    <name evidence="11" type="ORF">ENS31_03140</name>
</gene>
<accession>A0A7V2ZIG6</accession>
<organism evidence="11">
    <name type="scientific">Ignavibacterium album</name>
    <dbReference type="NCBI Taxonomy" id="591197"/>
    <lineage>
        <taxon>Bacteria</taxon>
        <taxon>Pseudomonadati</taxon>
        <taxon>Ignavibacteriota</taxon>
        <taxon>Ignavibacteria</taxon>
        <taxon>Ignavibacteriales</taxon>
        <taxon>Ignavibacteriaceae</taxon>
        <taxon>Ignavibacterium</taxon>
    </lineage>
</organism>
<comment type="caution">
    <text evidence="11">The sequence shown here is derived from an EMBL/GenBank/DDBJ whole genome shotgun (WGS) entry which is preliminary data.</text>
</comment>
<evidence type="ECO:0000256" key="6">
    <source>
        <dbReference type="ARBA" id="ARBA00023114"/>
    </source>
</evidence>
<reference evidence="11" key="1">
    <citation type="journal article" date="2020" name="mSystems">
        <title>Genome- and Community-Level Interaction Insights into Carbon Utilization and Element Cycling Functions of Hydrothermarchaeota in Hydrothermal Sediment.</title>
        <authorList>
            <person name="Zhou Z."/>
            <person name="Liu Y."/>
            <person name="Xu W."/>
            <person name="Pan J."/>
            <person name="Luo Z.H."/>
            <person name="Li M."/>
        </authorList>
    </citation>
    <scope>NUCLEOTIDE SEQUENCE [LARGE SCALE GENOMIC DNA]</scope>
    <source>
        <strain evidence="11">SpSt-479</strain>
    </source>
</reference>
<evidence type="ECO:0000256" key="8">
    <source>
        <dbReference type="ARBA" id="ARBA00023237"/>
    </source>
</evidence>
<keyword evidence="7 9" id="KW-0472">Membrane</keyword>
<evidence type="ECO:0000256" key="1">
    <source>
        <dbReference type="ARBA" id="ARBA00004571"/>
    </source>
</evidence>
<dbReference type="InterPro" id="IPR006664">
    <property type="entry name" value="OMP_bac"/>
</dbReference>
<dbReference type="EMBL" id="DSUJ01000008">
    <property type="protein sequence ID" value="HFI90510.1"/>
    <property type="molecule type" value="Genomic_DNA"/>
</dbReference>
<evidence type="ECO:0000256" key="5">
    <source>
        <dbReference type="ARBA" id="ARBA00023065"/>
    </source>
</evidence>
<dbReference type="CDD" id="cd07185">
    <property type="entry name" value="OmpA_C-like"/>
    <property type="match status" value="1"/>
</dbReference>
<evidence type="ECO:0000256" key="7">
    <source>
        <dbReference type="ARBA" id="ARBA00023136"/>
    </source>
</evidence>
<dbReference type="PRINTS" id="PR01021">
    <property type="entry name" value="OMPADOMAIN"/>
</dbReference>
<feature type="domain" description="OmpA-like" evidence="10">
    <location>
        <begin position="247"/>
        <end position="362"/>
    </location>
</feature>
<dbReference type="InterPro" id="IPR050330">
    <property type="entry name" value="Bact_OuterMem_StrucFunc"/>
</dbReference>
<dbReference type="Gene3D" id="3.30.1330.60">
    <property type="entry name" value="OmpA-like domain"/>
    <property type="match status" value="1"/>
</dbReference>
<evidence type="ECO:0000256" key="2">
    <source>
        <dbReference type="ARBA" id="ARBA00022448"/>
    </source>
</evidence>
<keyword evidence="3" id="KW-1134">Transmembrane beta strand</keyword>
<dbReference type="Pfam" id="PF00691">
    <property type="entry name" value="OmpA"/>
    <property type="match status" value="1"/>
</dbReference>
<sequence>MKKICFIIVVLFINIQVSYSQTHSDKWAFGIGATYPRFFSVSGTDFSGNKNYGGYFSLEYFFNEQVSLRLLNNYLRLESNYYRFPGDQIQSHLLNQFSSNLDVLYEFLPCRSVSPYLLFGGGLTFFKNEKSYNPDLDDDFFGYQMNFGVGVRWGISESIALKTEAVYHTASNNKIDGNDRFNENFKGFFGGNGDTYGRIDFGVLWYFSKGELSDLCDKCPEGVREIYYRDSIIIKEPYEVIKYQKDTVKVKEPLLFNVHFDFDKFTLKPEAYPILEQAVKTLNEFKDVRVVISGHTDSFGSDEYNEKLSQKRVETVYNYLISKGINPDRISKSWFGESQPLRSNDNEINRAFNRRVEIKISE</sequence>
<dbReference type="Gene3D" id="2.40.160.20">
    <property type="match status" value="1"/>
</dbReference>
<keyword evidence="5" id="KW-0406">Ion transport</keyword>
<dbReference type="InterPro" id="IPR011250">
    <property type="entry name" value="OMP/PagP_B-barrel"/>
</dbReference>
<keyword evidence="6" id="KW-0626">Porin</keyword>
<evidence type="ECO:0000256" key="4">
    <source>
        <dbReference type="ARBA" id="ARBA00022692"/>
    </source>
</evidence>
<dbReference type="PROSITE" id="PS51123">
    <property type="entry name" value="OMPA_2"/>
    <property type="match status" value="1"/>
</dbReference>
<dbReference type="GO" id="GO:0006811">
    <property type="term" value="P:monoatomic ion transport"/>
    <property type="evidence" value="ECO:0007669"/>
    <property type="project" value="UniProtKB-KW"/>
</dbReference>
<evidence type="ECO:0000256" key="9">
    <source>
        <dbReference type="PROSITE-ProRule" id="PRU00473"/>
    </source>
</evidence>
<dbReference type="InterPro" id="IPR036737">
    <property type="entry name" value="OmpA-like_sf"/>
</dbReference>
<keyword evidence="4" id="KW-0812">Transmembrane</keyword>
<evidence type="ECO:0000313" key="11">
    <source>
        <dbReference type="EMBL" id="HFI90510.1"/>
    </source>
</evidence>
<dbReference type="PRINTS" id="PR01023">
    <property type="entry name" value="NAFLGMOTY"/>
</dbReference>
<dbReference type="PANTHER" id="PTHR30329">
    <property type="entry name" value="STATOR ELEMENT OF FLAGELLAR MOTOR COMPLEX"/>
    <property type="match status" value="1"/>
</dbReference>
<dbReference type="GO" id="GO:0015288">
    <property type="term" value="F:porin activity"/>
    <property type="evidence" value="ECO:0007669"/>
    <property type="project" value="UniProtKB-KW"/>
</dbReference>
<keyword evidence="8" id="KW-0998">Cell outer membrane</keyword>
<dbReference type="SUPFAM" id="SSF103088">
    <property type="entry name" value="OmpA-like"/>
    <property type="match status" value="1"/>
</dbReference>
<evidence type="ECO:0000259" key="10">
    <source>
        <dbReference type="PROSITE" id="PS51123"/>
    </source>
</evidence>
<dbReference type="SUPFAM" id="SSF56925">
    <property type="entry name" value="OMPA-like"/>
    <property type="match status" value="1"/>
</dbReference>
<comment type="subcellular location">
    <subcellularLocation>
        <location evidence="1">Cell outer membrane</location>
        <topology evidence="1">Multi-pass membrane protein</topology>
    </subcellularLocation>
</comment>
<dbReference type="GO" id="GO:0009279">
    <property type="term" value="C:cell outer membrane"/>
    <property type="evidence" value="ECO:0007669"/>
    <property type="project" value="UniProtKB-SubCell"/>
</dbReference>
<name>A0A7V2ZIG6_9BACT</name>
<dbReference type="AlphaFoldDB" id="A0A7V2ZIG6"/>
<dbReference type="GO" id="GO:0046930">
    <property type="term" value="C:pore complex"/>
    <property type="evidence" value="ECO:0007669"/>
    <property type="project" value="UniProtKB-KW"/>
</dbReference>
<proteinExistence type="predicted"/>
<keyword evidence="2" id="KW-0813">Transport</keyword>
<protein>
    <submittedName>
        <fullName evidence="11">OmpA family protein</fullName>
    </submittedName>
</protein>